<proteinExistence type="predicted"/>
<dbReference type="Pfam" id="PF12638">
    <property type="entry name" value="Staygreen"/>
    <property type="match status" value="1"/>
</dbReference>
<organism evidence="2 3">
    <name type="scientific">Lederbergia citri</name>
    <dbReference type="NCBI Taxonomy" id="2833580"/>
    <lineage>
        <taxon>Bacteria</taxon>
        <taxon>Bacillati</taxon>
        <taxon>Bacillota</taxon>
        <taxon>Bacilli</taxon>
        <taxon>Bacillales</taxon>
        <taxon>Bacillaceae</taxon>
        <taxon>Lederbergia</taxon>
    </lineage>
</organism>
<evidence type="ECO:0000259" key="1">
    <source>
        <dbReference type="Pfam" id="PF12638"/>
    </source>
</evidence>
<dbReference type="AlphaFoldDB" id="A0A942YFZ4"/>
<keyword evidence="3" id="KW-1185">Reference proteome</keyword>
<dbReference type="EMBL" id="JAGYPG010000001">
    <property type="protein sequence ID" value="MBS4194134.1"/>
    <property type="molecule type" value="Genomic_DNA"/>
</dbReference>
<dbReference type="RefSeq" id="WP_213123349.1">
    <property type="nucleotide sequence ID" value="NZ_JAGYPG010000001.1"/>
</dbReference>
<evidence type="ECO:0000313" key="2">
    <source>
        <dbReference type="EMBL" id="MBS4194134.1"/>
    </source>
</evidence>
<reference evidence="2 3" key="1">
    <citation type="submission" date="2021-05" db="EMBL/GenBank/DDBJ databases">
        <title>Novel Bacillus species.</title>
        <authorList>
            <person name="Liu G."/>
        </authorList>
    </citation>
    <scope>NUCLEOTIDE SEQUENCE [LARGE SCALE GENOMIC DNA]</scope>
    <source>
        <strain evidence="3">FJAT-49780</strain>
    </source>
</reference>
<dbReference type="InterPro" id="IPR024438">
    <property type="entry name" value="Staygreen"/>
</dbReference>
<dbReference type="Proteomes" id="UP000681414">
    <property type="component" value="Unassembled WGS sequence"/>
</dbReference>
<gene>
    <name evidence="2" type="ORF">KHA97_03450</name>
</gene>
<protein>
    <recommendedName>
        <fullName evidence="1">Staygreen protein domain-containing protein</fullName>
    </recommendedName>
</protein>
<name>A0A942YFZ4_9BACI</name>
<accession>A0A942YFZ4</accession>
<comment type="caution">
    <text evidence="2">The sequence shown here is derived from an EMBL/GenBank/DDBJ whole genome shotgun (WGS) entry which is preliminary data.</text>
</comment>
<sequence>MEKLQTDQFTVMITPPATSYGPVEGRKYTLSTSETGNSRHLTIGTKYNVSVYKNCEDIFTAEWISKLGEYVLTGRVYISGGEYDEKQAESRFNHLNSFLPEMISHVIKSDYELFKHVPWLLDAPILIEYVSNFEQLRTINNYGTPRKYLSFQN</sequence>
<evidence type="ECO:0000313" key="3">
    <source>
        <dbReference type="Proteomes" id="UP000681414"/>
    </source>
</evidence>
<feature type="domain" description="Staygreen protein" evidence="1">
    <location>
        <begin position="4"/>
        <end position="148"/>
    </location>
</feature>